<protein>
    <submittedName>
        <fullName evidence="3">Uncharacterized protein</fullName>
    </submittedName>
</protein>
<name>A0A914RCB4_PAREQ</name>
<proteinExistence type="predicted"/>
<evidence type="ECO:0000313" key="2">
    <source>
        <dbReference type="Proteomes" id="UP000887564"/>
    </source>
</evidence>
<organism evidence="2 3">
    <name type="scientific">Parascaris equorum</name>
    <name type="common">Equine roundworm</name>
    <dbReference type="NCBI Taxonomy" id="6256"/>
    <lineage>
        <taxon>Eukaryota</taxon>
        <taxon>Metazoa</taxon>
        <taxon>Ecdysozoa</taxon>
        <taxon>Nematoda</taxon>
        <taxon>Chromadorea</taxon>
        <taxon>Rhabditida</taxon>
        <taxon>Spirurina</taxon>
        <taxon>Ascaridomorpha</taxon>
        <taxon>Ascaridoidea</taxon>
        <taxon>Ascarididae</taxon>
        <taxon>Parascaris</taxon>
    </lineage>
</organism>
<feature type="region of interest" description="Disordered" evidence="1">
    <location>
        <begin position="100"/>
        <end position="146"/>
    </location>
</feature>
<dbReference type="AlphaFoldDB" id="A0A914RCB4"/>
<sequence>MCSTFERLFANYAACKMEMSACCHNVCLHVRSTIFIKYITSPAVVALLLAWPLEEISDRAIALKKLIANAIKNFDFCSDNEIGLLRTQIEVISAECTESDASKRTNVSHSASRCLCGEGDNENDGEDRSNDKRSLRGREKGEGDIK</sequence>
<accession>A0A914RCB4</accession>
<evidence type="ECO:0000256" key="1">
    <source>
        <dbReference type="SAM" id="MobiDB-lite"/>
    </source>
</evidence>
<dbReference type="Proteomes" id="UP000887564">
    <property type="component" value="Unplaced"/>
</dbReference>
<dbReference type="WBParaSite" id="PEQ_0000413801-mRNA-1">
    <property type="protein sequence ID" value="PEQ_0000413801-mRNA-1"/>
    <property type="gene ID" value="PEQ_0000413801"/>
</dbReference>
<keyword evidence="2" id="KW-1185">Reference proteome</keyword>
<reference evidence="3" key="1">
    <citation type="submission" date="2022-11" db="UniProtKB">
        <authorList>
            <consortium name="WormBaseParasite"/>
        </authorList>
    </citation>
    <scope>IDENTIFICATION</scope>
</reference>
<evidence type="ECO:0000313" key="3">
    <source>
        <dbReference type="WBParaSite" id="PEQ_0000413801-mRNA-1"/>
    </source>
</evidence>
<feature type="compositionally biased region" description="Basic and acidic residues" evidence="1">
    <location>
        <begin position="126"/>
        <end position="146"/>
    </location>
</feature>